<accession>A0A8T2UGM9</accession>
<dbReference type="AlphaFoldDB" id="A0A8T2UGM9"/>
<sequence>MASLWTNKAPFVLLGSDLGCSTILSSCPLLVVGCPQEHCCCHMAELWGPASRLYGLWLSRGVPTTLPLGLLVGATDLAAGRDFLLGGLDLKPSLGVQFFGALLLAQS</sequence>
<gene>
    <name evidence="1" type="ORF">KP509_07G079300</name>
</gene>
<name>A0A8T2UGM9_CERRI</name>
<dbReference type="Proteomes" id="UP000825935">
    <property type="component" value="Chromosome 7"/>
</dbReference>
<keyword evidence="2" id="KW-1185">Reference proteome</keyword>
<protein>
    <submittedName>
        <fullName evidence="1">Uncharacterized protein</fullName>
    </submittedName>
</protein>
<dbReference type="EMBL" id="CM035412">
    <property type="protein sequence ID" value="KAH7433650.1"/>
    <property type="molecule type" value="Genomic_DNA"/>
</dbReference>
<proteinExistence type="predicted"/>
<dbReference type="OrthoDB" id="30417at2759"/>
<evidence type="ECO:0000313" key="1">
    <source>
        <dbReference type="EMBL" id="KAH7433650.1"/>
    </source>
</evidence>
<evidence type="ECO:0000313" key="2">
    <source>
        <dbReference type="Proteomes" id="UP000825935"/>
    </source>
</evidence>
<organism evidence="1 2">
    <name type="scientific">Ceratopteris richardii</name>
    <name type="common">Triangle waterfern</name>
    <dbReference type="NCBI Taxonomy" id="49495"/>
    <lineage>
        <taxon>Eukaryota</taxon>
        <taxon>Viridiplantae</taxon>
        <taxon>Streptophyta</taxon>
        <taxon>Embryophyta</taxon>
        <taxon>Tracheophyta</taxon>
        <taxon>Polypodiopsida</taxon>
        <taxon>Polypodiidae</taxon>
        <taxon>Polypodiales</taxon>
        <taxon>Pteridineae</taxon>
        <taxon>Pteridaceae</taxon>
        <taxon>Parkerioideae</taxon>
        <taxon>Ceratopteris</taxon>
    </lineage>
</organism>
<reference evidence="1" key="1">
    <citation type="submission" date="2021-08" db="EMBL/GenBank/DDBJ databases">
        <title>WGS assembly of Ceratopteris richardii.</title>
        <authorList>
            <person name="Marchant D.B."/>
            <person name="Chen G."/>
            <person name="Jenkins J."/>
            <person name="Shu S."/>
            <person name="Leebens-Mack J."/>
            <person name="Grimwood J."/>
            <person name="Schmutz J."/>
            <person name="Soltis P."/>
            <person name="Soltis D."/>
            <person name="Chen Z.-H."/>
        </authorList>
    </citation>
    <scope>NUCLEOTIDE SEQUENCE</scope>
    <source>
        <strain evidence="1">Whitten #5841</strain>
        <tissue evidence="1">Leaf</tissue>
    </source>
</reference>
<comment type="caution">
    <text evidence="1">The sequence shown here is derived from an EMBL/GenBank/DDBJ whole genome shotgun (WGS) entry which is preliminary data.</text>
</comment>